<feature type="compositionally biased region" description="Basic and acidic residues" evidence="1">
    <location>
        <begin position="214"/>
        <end position="226"/>
    </location>
</feature>
<feature type="compositionally biased region" description="Basic and acidic residues" evidence="1">
    <location>
        <begin position="280"/>
        <end position="340"/>
    </location>
</feature>
<feature type="compositionally biased region" description="Pro residues" evidence="1">
    <location>
        <begin position="1"/>
        <end position="21"/>
    </location>
</feature>
<feature type="compositionally biased region" description="Basic and acidic residues" evidence="1">
    <location>
        <begin position="449"/>
        <end position="472"/>
    </location>
</feature>
<feature type="compositionally biased region" description="Basic and acidic residues" evidence="1">
    <location>
        <begin position="414"/>
        <end position="426"/>
    </location>
</feature>
<feature type="region of interest" description="Disordered" evidence="1">
    <location>
        <begin position="243"/>
        <end position="502"/>
    </location>
</feature>
<organism evidence="2 3">
    <name type="scientific">Effrenium voratum</name>
    <dbReference type="NCBI Taxonomy" id="2562239"/>
    <lineage>
        <taxon>Eukaryota</taxon>
        <taxon>Sar</taxon>
        <taxon>Alveolata</taxon>
        <taxon>Dinophyceae</taxon>
        <taxon>Suessiales</taxon>
        <taxon>Symbiodiniaceae</taxon>
        <taxon>Effrenium</taxon>
    </lineage>
</organism>
<evidence type="ECO:0008006" key="4">
    <source>
        <dbReference type="Google" id="ProtNLM"/>
    </source>
</evidence>
<gene>
    <name evidence="2" type="ORF">EVOR1521_LOCUS30102</name>
</gene>
<evidence type="ECO:0000256" key="1">
    <source>
        <dbReference type="SAM" id="MobiDB-lite"/>
    </source>
</evidence>
<dbReference type="SUPFAM" id="SSF46565">
    <property type="entry name" value="Chaperone J-domain"/>
    <property type="match status" value="1"/>
</dbReference>
<reference evidence="2" key="1">
    <citation type="submission" date="2023-08" db="EMBL/GenBank/DDBJ databases">
        <authorList>
            <person name="Chen Y."/>
            <person name="Shah S."/>
            <person name="Dougan E. K."/>
            <person name="Thang M."/>
            <person name="Chan C."/>
        </authorList>
    </citation>
    <scope>NUCLEOTIDE SEQUENCE</scope>
</reference>
<feature type="compositionally biased region" description="Basic and acidic residues" evidence="1">
    <location>
        <begin position="243"/>
        <end position="270"/>
    </location>
</feature>
<evidence type="ECO:0000313" key="2">
    <source>
        <dbReference type="EMBL" id="CAJ1408859.1"/>
    </source>
</evidence>
<keyword evidence="3" id="KW-1185">Reference proteome</keyword>
<proteinExistence type="predicted"/>
<dbReference type="Gene3D" id="1.10.287.110">
    <property type="entry name" value="DnaJ domain"/>
    <property type="match status" value="1"/>
</dbReference>
<feature type="compositionally biased region" description="Basic and acidic residues" evidence="1">
    <location>
        <begin position="118"/>
        <end position="169"/>
    </location>
</feature>
<dbReference type="AlphaFoldDB" id="A0AA36NJ05"/>
<dbReference type="EMBL" id="CAUJNA010003737">
    <property type="protein sequence ID" value="CAJ1408859.1"/>
    <property type="molecule type" value="Genomic_DNA"/>
</dbReference>
<sequence length="539" mass="63017">MECLQPPPPARPPAVTPPPRNPQRSDSGDDVRKVQSAPPTGSQEETDPMMAGRHSKLYQRRKEVEAELRNQFNLPEEAVAVLSKLRSRRSENPYGCPPPVPKPRISKSKLPPIPKPSEQQHARWGLDESPEPRKAEAKDEPPWWKLEQENLARRNHERESHLAGSEEPRSAAQDAAGYVQGHLDRSLHKRPQSWRMRRPEQNGPADRWQSQASHEAEGEGFKEEPWQAKAKELEEIAMAHRRRHEELKRRRAQAEAEYDAEAREAEDRHQCGNVASRGKHSQEYLRELRHREEQRFEEMRQEEMRKLQRDRDEARKRRQEQEEWEKEIRRQFAEEAEHLRAAQSKQQEVEEEQQRQWQEGARRQEAEREERRRREAERHERHRARQAARRAAQAKADQSPEPPRTGQEQVPPRPECRNRHDADPRRASSQPPTSPHAPPRPAPPPPAPGRHESRSHLRARSEQVFRESKKFSTGELQAAKSSAMRQLQSLKQNPSREARQKGFKDLLRMWHPDKNPESSEIATAVFQMIQAERSRVLPK</sequence>
<feature type="compositionally biased region" description="Polar residues" evidence="1">
    <location>
        <begin position="479"/>
        <end position="493"/>
    </location>
</feature>
<protein>
    <recommendedName>
        <fullName evidence="4">J domain-containing protein</fullName>
    </recommendedName>
</protein>
<feature type="compositionally biased region" description="Basic and acidic residues" evidence="1">
    <location>
        <begin position="360"/>
        <end position="379"/>
    </location>
</feature>
<feature type="region of interest" description="Disordered" evidence="1">
    <location>
        <begin position="1"/>
        <end position="58"/>
    </location>
</feature>
<feature type="compositionally biased region" description="Pro residues" evidence="1">
    <location>
        <begin position="432"/>
        <end position="448"/>
    </location>
</feature>
<dbReference type="Proteomes" id="UP001178507">
    <property type="component" value="Unassembled WGS sequence"/>
</dbReference>
<feature type="compositionally biased region" description="Basic residues" evidence="1">
    <location>
        <begin position="187"/>
        <end position="196"/>
    </location>
</feature>
<dbReference type="InterPro" id="IPR036869">
    <property type="entry name" value="J_dom_sf"/>
</dbReference>
<name>A0AA36NJ05_9DINO</name>
<comment type="caution">
    <text evidence="2">The sequence shown here is derived from an EMBL/GenBank/DDBJ whole genome shotgun (WGS) entry which is preliminary data.</text>
</comment>
<evidence type="ECO:0000313" key="3">
    <source>
        <dbReference type="Proteomes" id="UP001178507"/>
    </source>
</evidence>
<feature type="region of interest" description="Disordered" evidence="1">
    <location>
        <begin position="85"/>
        <end position="226"/>
    </location>
</feature>
<accession>A0AA36NJ05</accession>